<evidence type="ECO:0000313" key="9">
    <source>
        <dbReference type="Proteomes" id="UP000236846"/>
    </source>
</evidence>
<dbReference type="PANTHER" id="PTHR12934:SF11">
    <property type="entry name" value="LARGE RIBOSOMAL SUBUNIT PROTEIN UL15M"/>
    <property type="match status" value="1"/>
</dbReference>
<dbReference type="AlphaFoldDB" id="A0A2H0PVW1"/>
<accession>A0A2H0PVW1</accession>
<dbReference type="PANTHER" id="PTHR12934">
    <property type="entry name" value="50S RIBOSOMAL PROTEIN L15"/>
    <property type="match status" value="1"/>
</dbReference>
<comment type="similarity">
    <text evidence="1 4 5">Belongs to the universal ribosomal protein uL15 family.</text>
</comment>
<reference evidence="8 9" key="1">
    <citation type="submission" date="2017-09" db="EMBL/GenBank/DDBJ databases">
        <title>Depth-based differentiation of microbial function through sediment-hosted aquifers and enrichment of novel symbionts in the deep terrestrial subsurface.</title>
        <authorList>
            <person name="Probst A.J."/>
            <person name="Ladd B."/>
            <person name="Jarett J.K."/>
            <person name="Geller-Mcgrath D.E."/>
            <person name="Sieber C.M."/>
            <person name="Emerson J.B."/>
            <person name="Anantharaman K."/>
            <person name="Thomas B.C."/>
            <person name="Malmstrom R."/>
            <person name="Stieglmeier M."/>
            <person name="Klingl A."/>
            <person name="Woyke T."/>
            <person name="Ryan C.M."/>
            <person name="Banfield J.F."/>
        </authorList>
    </citation>
    <scope>NUCLEOTIDE SEQUENCE [LARGE SCALE GENOMIC DNA]</scope>
    <source>
        <strain evidence="8">CG11_big_fil_rev_8_21_14_0_20_43_10</strain>
    </source>
</reference>
<dbReference type="InterPro" id="IPR030878">
    <property type="entry name" value="Ribosomal_uL15"/>
</dbReference>
<dbReference type="InterPro" id="IPR036227">
    <property type="entry name" value="Ribosomal_uL15/eL18_sf"/>
</dbReference>
<evidence type="ECO:0000256" key="6">
    <source>
        <dbReference type="SAM" id="MobiDB-lite"/>
    </source>
</evidence>
<dbReference type="GO" id="GO:0019843">
    <property type="term" value="F:rRNA binding"/>
    <property type="evidence" value="ECO:0007669"/>
    <property type="project" value="UniProtKB-UniRule"/>
</dbReference>
<dbReference type="SUPFAM" id="SSF52080">
    <property type="entry name" value="Ribosomal proteins L15p and L18e"/>
    <property type="match status" value="1"/>
</dbReference>
<dbReference type="EMBL" id="PCXE01000036">
    <property type="protein sequence ID" value="PIR26170.1"/>
    <property type="molecule type" value="Genomic_DNA"/>
</dbReference>
<dbReference type="GO" id="GO:0015934">
    <property type="term" value="C:large ribosomal subunit"/>
    <property type="evidence" value="ECO:0007669"/>
    <property type="project" value="InterPro"/>
</dbReference>
<evidence type="ECO:0000259" key="7">
    <source>
        <dbReference type="Pfam" id="PF00828"/>
    </source>
</evidence>
<dbReference type="Proteomes" id="UP000236846">
    <property type="component" value="Unassembled WGS sequence"/>
</dbReference>
<feature type="region of interest" description="Disordered" evidence="6">
    <location>
        <begin position="8"/>
        <end position="47"/>
    </location>
</feature>
<proteinExistence type="inferred from homology"/>
<dbReference type="InterPro" id="IPR021131">
    <property type="entry name" value="Ribosomal_uL15/eL18"/>
</dbReference>
<evidence type="ECO:0000256" key="3">
    <source>
        <dbReference type="ARBA" id="ARBA00023274"/>
    </source>
</evidence>
<organism evidence="8 9">
    <name type="scientific">Candidatus Brennerbacteria bacterium CG11_big_fil_rev_8_21_14_0_20_43_10</name>
    <dbReference type="NCBI Taxonomy" id="1974523"/>
    <lineage>
        <taxon>Bacteria</taxon>
        <taxon>Candidatus Brenneribacteriota</taxon>
    </lineage>
</organism>
<comment type="caution">
    <text evidence="8">The sequence shown here is derived from an EMBL/GenBank/DDBJ whole genome shotgun (WGS) entry which is preliminary data.</text>
</comment>
<dbReference type="GO" id="GO:0006412">
    <property type="term" value="P:translation"/>
    <property type="evidence" value="ECO:0007669"/>
    <property type="project" value="UniProtKB-UniRule"/>
</dbReference>
<protein>
    <recommendedName>
        <fullName evidence="4">Large ribosomal subunit protein uL15</fullName>
    </recommendedName>
</protein>
<keyword evidence="3 4" id="KW-0687">Ribonucleoprotein</keyword>
<dbReference type="Pfam" id="PF00828">
    <property type="entry name" value="Ribosomal_L27A"/>
    <property type="match status" value="1"/>
</dbReference>
<evidence type="ECO:0000256" key="1">
    <source>
        <dbReference type="ARBA" id="ARBA00007320"/>
    </source>
</evidence>
<comment type="subunit">
    <text evidence="4">Part of the 50S ribosomal subunit.</text>
</comment>
<comment type="function">
    <text evidence="4">Binds to the 23S rRNA.</text>
</comment>
<evidence type="ECO:0000256" key="2">
    <source>
        <dbReference type="ARBA" id="ARBA00022980"/>
    </source>
</evidence>
<evidence type="ECO:0000256" key="5">
    <source>
        <dbReference type="RuleBase" id="RU003888"/>
    </source>
</evidence>
<feature type="compositionally biased region" description="Basic residues" evidence="6">
    <location>
        <begin position="12"/>
        <end position="24"/>
    </location>
</feature>
<evidence type="ECO:0000256" key="4">
    <source>
        <dbReference type="HAMAP-Rule" id="MF_01341"/>
    </source>
</evidence>
<keyword evidence="4" id="KW-0694">RNA-binding</keyword>
<feature type="domain" description="Large ribosomal subunit protein uL15/eL18" evidence="7">
    <location>
        <begin position="76"/>
        <end position="148"/>
    </location>
</feature>
<dbReference type="InterPro" id="IPR005749">
    <property type="entry name" value="Ribosomal_uL15_bac-type"/>
</dbReference>
<keyword evidence="4" id="KW-0699">rRNA-binding</keyword>
<keyword evidence="2 4" id="KW-0689">Ribosomal protein</keyword>
<dbReference type="Gene3D" id="3.100.10.10">
    <property type="match status" value="1"/>
</dbReference>
<dbReference type="PROSITE" id="PS00475">
    <property type="entry name" value="RIBOSOMAL_L15"/>
    <property type="match status" value="1"/>
</dbReference>
<dbReference type="InterPro" id="IPR001196">
    <property type="entry name" value="Ribosomal_uL15_CS"/>
</dbReference>
<evidence type="ECO:0000313" key="8">
    <source>
        <dbReference type="EMBL" id="PIR26170.1"/>
    </source>
</evidence>
<sequence length="148" mass="16248">MVFLHTLQPTHALKRKKRVGRGGKRGTFSGRGTKGQKARAGAKIRPQEREEILKIPKKRGSGFINRPKKFKARIAVINLGTINKHFAQGELVTPKTLTRKGLLDVSHRSATRVKILGAGKLSKKINFSNVFVSEQARAAIESIGGTIT</sequence>
<dbReference type="GO" id="GO:0003735">
    <property type="term" value="F:structural constituent of ribosome"/>
    <property type="evidence" value="ECO:0007669"/>
    <property type="project" value="InterPro"/>
</dbReference>
<gene>
    <name evidence="4" type="primary">rplO</name>
    <name evidence="8" type="ORF">COV41_02130</name>
</gene>
<name>A0A2H0PVW1_9BACT</name>
<dbReference type="HAMAP" id="MF_01341">
    <property type="entry name" value="Ribosomal_uL15"/>
    <property type="match status" value="1"/>
</dbReference>